<reference evidence="2 3" key="1">
    <citation type="journal article" date="2018" name="IMA Fungus">
        <title>IMA Genome-F 9: Draft genome sequence of Annulohypoxylon stygium, Aspergillus mulundensis, Berkeleyomyces basicola (syn. Thielaviopsis basicola), Ceratocystis smalleyi, two Cercospora beticola strains, Coleophoma cylindrospora, Fusarium fracticaudum, Phialophora cf. hyalina, and Morchella septimelata.</title>
        <authorList>
            <person name="Wingfield B.D."/>
            <person name="Bills G.F."/>
            <person name="Dong Y."/>
            <person name="Huang W."/>
            <person name="Nel W.J."/>
            <person name="Swalarsk-Parry B.S."/>
            <person name="Vaghefi N."/>
            <person name="Wilken P.M."/>
            <person name="An Z."/>
            <person name="de Beer Z.W."/>
            <person name="De Vos L."/>
            <person name="Chen L."/>
            <person name="Duong T.A."/>
            <person name="Gao Y."/>
            <person name="Hammerbacher A."/>
            <person name="Kikkert J.R."/>
            <person name="Li Y."/>
            <person name="Li H."/>
            <person name="Li K."/>
            <person name="Li Q."/>
            <person name="Liu X."/>
            <person name="Ma X."/>
            <person name="Naidoo K."/>
            <person name="Pethybridge S.J."/>
            <person name="Sun J."/>
            <person name="Steenkamp E.T."/>
            <person name="van der Nest M.A."/>
            <person name="van Wyk S."/>
            <person name="Wingfield M.J."/>
            <person name="Xiong C."/>
            <person name="Yue Q."/>
            <person name="Zhang X."/>
        </authorList>
    </citation>
    <scope>NUCLEOTIDE SEQUENCE [LARGE SCALE GENOMIC DNA]</scope>
    <source>
        <strain evidence="2 3">BP5796</strain>
    </source>
</reference>
<feature type="region of interest" description="Disordered" evidence="1">
    <location>
        <begin position="18"/>
        <end position="41"/>
    </location>
</feature>
<evidence type="ECO:0000256" key="1">
    <source>
        <dbReference type="SAM" id="MobiDB-lite"/>
    </source>
</evidence>
<dbReference type="Proteomes" id="UP000256328">
    <property type="component" value="Unassembled WGS sequence"/>
</dbReference>
<evidence type="ECO:0000313" key="3">
    <source>
        <dbReference type="Proteomes" id="UP000256328"/>
    </source>
</evidence>
<organism evidence="2 3">
    <name type="scientific">Coleophoma crateriformis</name>
    <dbReference type="NCBI Taxonomy" id="565419"/>
    <lineage>
        <taxon>Eukaryota</taxon>
        <taxon>Fungi</taxon>
        <taxon>Dikarya</taxon>
        <taxon>Ascomycota</taxon>
        <taxon>Pezizomycotina</taxon>
        <taxon>Leotiomycetes</taxon>
        <taxon>Helotiales</taxon>
        <taxon>Dermateaceae</taxon>
        <taxon>Coleophoma</taxon>
    </lineage>
</organism>
<gene>
    <name evidence="2" type="ORF">BP5796_10956</name>
</gene>
<proteinExistence type="predicted"/>
<sequence length="125" mass="13425">MISVGFAVGRVKLAGANDADRRGEGNHHGGNDCEQSRNGNFGTYNSEAEGIYEACDSPTCLDLDGDADATLSVPYRTEARIRYRTRSGHMGGKPDELVADDVQSPLFVTSKLAIVNLISFGILLF</sequence>
<protein>
    <submittedName>
        <fullName evidence="2">Uncharacterized protein</fullName>
    </submittedName>
</protein>
<comment type="caution">
    <text evidence="2">The sequence shown here is derived from an EMBL/GenBank/DDBJ whole genome shotgun (WGS) entry which is preliminary data.</text>
</comment>
<keyword evidence="3" id="KW-1185">Reference proteome</keyword>
<accession>A0A3D8QMG6</accession>
<evidence type="ECO:0000313" key="2">
    <source>
        <dbReference type="EMBL" id="RDW62654.1"/>
    </source>
</evidence>
<feature type="compositionally biased region" description="Basic and acidic residues" evidence="1">
    <location>
        <begin position="18"/>
        <end position="35"/>
    </location>
</feature>
<dbReference type="AlphaFoldDB" id="A0A3D8QMG6"/>
<dbReference type="EMBL" id="PDLN01000017">
    <property type="protein sequence ID" value="RDW62654.1"/>
    <property type="molecule type" value="Genomic_DNA"/>
</dbReference>
<name>A0A3D8QMG6_9HELO</name>